<dbReference type="SUPFAM" id="SSF48403">
    <property type="entry name" value="Ankyrin repeat"/>
    <property type="match status" value="1"/>
</dbReference>
<dbReference type="GO" id="GO:0051959">
    <property type="term" value="F:dynein light intermediate chain binding"/>
    <property type="evidence" value="ECO:0007669"/>
    <property type="project" value="InterPro"/>
</dbReference>
<dbReference type="Gene3D" id="1.25.40.20">
    <property type="entry name" value="Ankyrin repeat-containing domain"/>
    <property type="match status" value="1"/>
</dbReference>
<dbReference type="InterPro" id="IPR042222">
    <property type="entry name" value="Dynein_2_N"/>
</dbReference>
<dbReference type="OrthoDB" id="537704at2759"/>
<dbReference type="PROSITE" id="PS50297">
    <property type="entry name" value="ANK_REP_REGION"/>
    <property type="match status" value="2"/>
</dbReference>
<feature type="repeat" description="ANK" evidence="1">
    <location>
        <begin position="82"/>
        <end position="114"/>
    </location>
</feature>
<dbReference type="Gene3D" id="1.20.140.100">
    <property type="entry name" value="Dynein heavy chain, N-terminal domain 2"/>
    <property type="match status" value="1"/>
</dbReference>
<evidence type="ECO:0000313" key="3">
    <source>
        <dbReference type="EMBL" id="OLP94695.1"/>
    </source>
</evidence>
<evidence type="ECO:0000313" key="4">
    <source>
        <dbReference type="Proteomes" id="UP000186817"/>
    </source>
</evidence>
<dbReference type="GO" id="GO:0030286">
    <property type="term" value="C:dynein complex"/>
    <property type="evidence" value="ECO:0007669"/>
    <property type="project" value="InterPro"/>
</dbReference>
<dbReference type="Proteomes" id="UP000186817">
    <property type="component" value="Unassembled WGS sequence"/>
</dbReference>
<dbReference type="GO" id="GO:0045505">
    <property type="term" value="F:dynein intermediate chain binding"/>
    <property type="evidence" value="ECO:0007669"/>
    <property type="project" value="InterPro"/>
</dbReference>
<dbReference type="PROSITE" id="PS50088">
    <property type="entry name" value="ANK_REPEAT"/>
    <property type="match status" value="2"/>
</dbReference>
<dbReference type="AlphaFoldDB" id="A0A1Q9DHN9"/>
<dbReference type="SMART" id="SM00248">
    <property type="entry name" value="ANK"/>
    <property type="match status" value="3"/>
</dbReference>
<dbReference type="EMBL" id="LSRX01000532">
    <property type="protein sequence ID" value="OLP94695.1"/>
    <property type="molecule type" value="Genomic_DNA"/>
</dbReference>
<dbReference type="InterPro" id="IPR002110">
    <property type="entry name" value="Ankyrin_rpt"/>
</dbReference>
<accession>A0A1Q9DHN9</accession>
<evidence type="ECO:0000259" key="2">
    <source>
        <dbReference type="Pfam" id="PF08393"/>
    </source>
</evidence>
<dbReference type="Pfam" id="PF12796">
    <property type="entry name" value="Ank_2"/>
    <property type="match status" value="1"/>
</dbReference>
<name>A0A1Q9DHN9_SYMMI</name>
<feature type="domain" description="Dynein heavy chain linker" evidence="2">
    <location>
        <begin position="736"/>
        <end position="916"/>
    </location>
</feature>
<keyword evidence="1" id="KW-0040">ANK repeat</keyword>
<protein>
    <submittedName>
        <fullName evidence="3">Dynein heavy chain 1, axonemal</fullName>
    </submittedName>
</protein>
<reference evidence="3 4" key="1">
    <citation type="submission" date="2016-02" db="EMBL/GenBank/DDBJ databases">
        <title>Genome analysis of coral dinoflagellate symbionts highlights evolutionary adaptations to a symbiotic lifestyle.</title>
        <authorList>
            <person name="Aranda M."/>
            <person name="Li Y."/>
            <person name="Liew Y.J."/>
            <person name="Baumgarten S."/>
            <person name="Simakov O."/>
            <person name="Wilson M."/>
            <person name="Piel J."/>
            <person name="Ashoor H."/>
            <person name="Bougouffa S."/>
            <person name="Bajic V.B."/>
            <person name="Ryu T."/>
            <person name="Ravasi T."/>
            <person name="Bayer T."/>
            <person name="Micklem G."/>
            <person name="Kim H."/>
            <person name="Bhak J."/>
            <person name="Lajeunesse T.C."/>
            <person name="Voolstra C.R."/>
        </authorList>
    </citation>
    <scope>NUCLEOTIDE SEQUENCE [LARGE SCALE GENOMIC DNA]</scope>
    <source>
        <strain evidence="3 4">CCMP2467</strain>
    </source>
</reference>
<dbReference type="InterPro" id="IPR036770">
    <property type="entry name" value="Ankyrin_rpt-contain_sf"/>
</dbReference>
<comment type="caution">
    <text evidence="3">The sequence shown here is derived from an EMBL/GenBank/DDBJ whole genome shotgun (WGS) entry which is preliminary data.</text>
</comment>
<sequence>MLRLLGLTGEELVSLGPEDLDRLGNTVKSVKQHLHILTGYPRFRLQLTCDGRIFRNDEVFASADLPAFRIVNNFGIALARLFGFTPLLAACKHGRREAARLLLDAGADKDRLTAENTPLIHACSAGLLEEARLLIKARAEVNKAGRFGYTPLYLAWKSRHPALAQLLIDAGADLDLALMQMHVGYARAPGRERGDDKQNFIYSSDGMQVIDVCKKVLEQGLASQQGICVAIQGLGPGSQAVAAEDLRFLQLFEPYESLLRLGLTSLDSMEGRFARGLDPAEYAASPASVKEKSAAEISTDEQKVLDAIPVVGLFEIHCSEIRKVLARSSEEEMLLNRFRDSAQEVAVDMFQGIFAQLRKASAPKNIEQSTELREFMSSQLTSGVPGEDDAYQRWRVFGCPKQTFDLMGQVEHELVKAEKGYLKEMQQEQSDFDENLVDLAGHYRAGIVDTFAQYSNLANIKVNFCINGERPDELRVPENSCDKARVLGKTGSPVTYNMLVIEVEKTGTFEDASTLATISTTWLSSVSTTASSMAWLRLGVDSVNDRLREASSQAKLFNSREVSWKFPKLAIVLHLQYRVYVWVHMVNPCIAAYFRIVITTMVTINTTATTETALFGQESSDYTHLQQLQKEWEPFSQLWALGLAEVTAYHWLEDSEKWMQNGPFHEIDAKSQNLATDTVSSLSQQVKGLEKREDAGKVLQIARDIKAWDLSSEVIPRLVLNSFQMRISDIGDRSGKELSIEPYRTTETYILKGADEVIALIDEQIVVTQATDRDVLKAMQFSPFNKPFKDEIAWAEKLLYMSECLDGWLKAWMYLQPIFDSPDIMKQLPTEGKKFRLVDSKWRQTMARLHQNSAALQEGLLEMWNNANADLDMVQKGLDDYLETKRGAFARFYFLSNARIPDELLEILSQTKDLSQRAPSNAMAHYELRIVLPGSSPVQEMLDALRAEPGREKLLPRGPAHVTLGEFWCDDTDATTKIAQLRALCANCGPMSLRISGCSRYWRRRTTAYYLPAELVSSDSHFLTTLRKSGLLDKCTETLHVSMGRQQEPPKLQDGKRTRNFLEAVDIPLDHGGDVLP</sequence>
<organism evidence="3 4">
    <name type="scientific">Symbiodinium microadriaticum</name>
    <name type="common">Dinoflagellate</name>
    <name type="synonym">Zooxanthella microadriatica</name>
    <dbReference type="NCBI Taxonomy" id="2951"/>
    <lineage>
        <taxon>Eukaryota</taxon>
        <taxon>Sar</taxon>
        <taxon>Alveolata</taxon>
        <taxon>Dinophyceae</taxon>
        <taxon>Suessiales</taxon>
        <taxon>Symbiodiniaceae</taxon>
        <taxon>Symbiodinium</taxon>
    </lineage>
</organism>
<dbReference type="InterPro" id="IPR026983">
    <property type="entry name" value="DHC"/>
</dbReference>
<gene>
    <name evidence="3" type="primary">Dnah1</name>
    <name evidence="3" type="ORF">AK812_SmicGene23249</name>
</gene>
<dbReference type="PANTHER" id="PTHR45703">
    <property type="entry name" value="DYNEIN HEAVY CHAIN"/>
    <property type="match status" value="1"/>
</dbReference>
<evidence type="ECO:0000256" key="1">
    <source>
        <dbReference type="PROSITE-ProRule" id="PRU00023"/>
    </source>
</evidence>
<dbReference type="PANTHER" id="PTHR45703:SF1">
    <property type="entry name" value="DYNEINS HEAVY CHAIN"/>
    <property type="match status" value="1"/>
</dbReference>
<dbReference type="GO" id="GO:0007018">
    <property type="term" value="P:microtubule-based movement"/>
    <property type="evidence" value="ECO:0007669"/>
    <property type="project" value="InterPro"/>
</dbReference>
<proteinExistence type="predicted"/>
<keyword evidence="4" id="KW-1185">Reference proteome</keyword>
<feature type="repeat" description="ANK" evidence="1">
    <location>
        <begin position="147"/>
        <end position="179"/>
    </location>
</feature>
<dbReference type="Pfam" id="PF08393">
    <property type="entry name" value="DHC_N2"/>
    <property type="match status" value="1"/>
</dbReference>
<dbReference type="InterPro" id="IPR013602">
    <property type="entry name" value="Dynein_heavy_linker"/>
</dbReference>